<comment type="caution">
    <text evidence="1">The sequence shown here is derived from an EMBL/GenBank/DDBJ whole genome shotgun (WGS) entry which is preliminary data.</text>
</comment>
<proteinExistence type="predicted"/>
<evidence type="ECO:0000313" key="1">
    <source>
        <dbReference type="EMBL" id="KAK4786087.1"/>
    </source>
</evidence>
<dbReference type="EMBL" id="JAXQNO010000013">
    <property type="protein sequence ID" value="KAK4786087.1"/>
    <property type="molecule type" value="Genomic_DNA"/>
</dbReference>
<dbReference type="AlphaFoldDB" id="A0AAN7LG86"/>
<name>A0AAN7LG86_TRANT</name>
<gene>
    <name evidence="1" type="ORF">SAY86_002776</name>
</gene>
<dbReference type="Proteomes" id="UP001346149">
    <property type="component" value="Unassembled WGS sequence"/>
</dbReference>
<accession>A0AAN7LG86</accession>
<keyword evidence="2" id="KW-1185">Reference proteome</keyword>
<organism evidence="1 2">
    <name type="scientific">Trapa natans</name>
    <name type="common">Water chestnut</name>
    <dbReference type="NCBI Taxonomy" id="22666"/>
    <lineage>
        <taxon>Eukaryota</taxon>
        <taxon>Viridiplantae</taxon>
        <taxon>Streptophyta</taxon>
        <taxon>Embryophyta</taxon>
        <taxon>Tracheophyta</taxon>
        <taxon>Spermatophyta</taxon>
        <taxon>Magnoliopsida</taxon>
        <taxon>eudicotyledons</taxon>
        <taxon>Gunneridae</taxon>
        <taxon>Pentapetalae</taxon>
        <taxon>rosids</taxon>
        <taxon>malvids</taxon>
        <taxon>Myrtales</taxon>
        <taxon>Lythraceae</taxon>
        <taxon>Trapa</taxon>
    </lineage>
</organism>
<evidence type="ECO:0000313" key="2">
    <source>
        <dbReference type="Proteomes" id="UP001346149"/>
    </source>
</evidence>
<sequence length="132" mass="14391">MASTFVAMSSTGIVASLSGSRMDKRSAATASERLSSLSSISPRIFGGGRSLSLRRSRDPKICAMAKDLFFNKDGSAIKKASGQWHIISVLKLPKLLCNSVSLTFSSQAGRFGRSYPWSKMKKRCPPEQIWLS</sequence>
<protein>
    <submittedName>
        <fullName evidence="1">Uncharacterized protein</fullName>
    </submittedName>
</protein>
<reference evidence="1 2" key="1">
    <citation type="journal article" date="2023" name="Hortic Res">
        <title>Pangenome of water caltrop reveals structural variations and asymmetric subgenome divergence after allopolyploidization.</title>
        <authorList>
            <person name="Zhang X."/>
            <person name="Chen Y."/>
            <person name="Wang L."/>
            <person name="Yuan Y."/>
            <person name="Fang M."/>
            <person name="Shi L."/>
            <person name="Lu R."/>
            <person name="Comes H.P."/>
            <person name="Ma Y."/>
            <person name="Chen Y."/>
            <person name="Huang G."/>
            <person name="Zhou Y."/>
            <person name="Zheng Z."/>
            <person name="Qiu Y."/>
        </authorList>
    </citation>
    <scope>NUCLEOTIDE SEQUENCE [LARGE SCALE GENOMIC DNA]</scope>
    <source>
        <strain evidence="1">F231</strain>
    </source>
</reference>